<evidence type="ECO:0000256" key="5">
    <source>
        <dbReference type="ARBA" id="ARBA00022679"/>
    </source>
</evidence>
<evidence type="ECO:0000313" key="11">
    <source>
        <dbReference type="EMBL" id="PQO44266.1"/>
    </source>
</evidence>
<evidence type="ECO:0000256" key="3">
    <source>
        <dbReference type="ARBA" id="ARBA00011918"/>
    </source>
</evidence>
<evidence type="ECO:0000256" key="6">
    <source>
        <dbReference type="ARBA" id="ARBA00022763"/>
    </source>
</evidence>
<evidence type="ECO:0000256" key="1">
    <source>
        <dbReference type="ARBA" id="ARBA00001286"/>
    </source>
</evidence>
<keyword evidence="4 11" id="KW-0489">Methyltransferase</keyword>
<gene>
    <name evidence="11" type="ORF">C5Y93_20095</name>
</gene>
<dbReference type="Gene3D" id="3.30.160.70">
    <property type="entry name" value="Methylated DNA-protein cysteine methyltransferase domain"/>
    <property type="match status" value="1"/>
</dbReference>
<dbReference type="InterPro" id="IPR001497">
    <property type="entry name" value="MethylDNA_cys_MeTrfase_AS"/>
</dbReference>
<dbReference type="PANTHER" id="PTHR10815">
    <property type="entry name" value="METHYLATED-DNA--PROTEIN-CYSTEINE METHYLTRANSFERASE"/>
    <property type="match status" value="1"/>
</dbReference>
<dbReference type="SUPFAM" id="SSF53155">
    <property type="entry name" value="Methylated DNA-protein cysteine methyltransferase domain"/>
    <property type="match status" value="1"/>
</dbReference>
<name>A0A2S8GIK2_9BACT</name>
<feature type="domain" description="Methylated-DNA-[protein]-cysteine S-methyltransferase DNA binding" evidence="9">
    <location>
        <begin position="85"/>
        <end position="164"/>
    </location>
</feature>
<comment type="caution">
    <text evidence="11">The sequence shown here is derived from an EMBL/GenBank/DDBJ whole genome shotgun (WGS) entry which is preliminary data.</text>
</comment>
<dbReference type="EC" id="2.1.1.63" evidence="3"/>
<dbReference type="CDD" id="cd06445">
    <property type="entry name" value="ATase"/>
    <property type="match status" value="1"/>
</dbReference>
<dbReference type="GO" id="GO:0032259">
    <property type="term" value="P:methylation"/>
    <property type="evidence" value="ECO:0007669"/>
    <property type="project" value="UniProtKB-KW"/>
</dbReference>
<dbReference type="RefSeq" id="WP_105337235.1">
    <property type="nucleotide sequence ID" value="NZ_PUHZ01000020.1"/>
</dbReference>
<evidence type="ECO:0000256" key="4">
    <source>
        <dbReference type="ARBA" id="ARBA00022603"/>
    </source>
</evidence>
<dbReference type="InterPro" id="IPR036217">
    <property type="entry name" value="MethylDNA_cys_MeTrfase_DNAb"/>
</dbReference>
<dbReference type="InterPro" id="IPR014048">
    <property type="entry name" value="MethylDNA_cys_MeTrfase_DNA-bd"/>
</dbReference>
<comment type="catalytic activity">
    <reaction evidence="1">
        <text>a 4-O-methyl-thymidine in DNA + L-cysteinyl-[protein] = a thymidine in DNA + S-methyl-L-cysteinyl-[protein]</text>
        <dbReference type="Rhea" id="RHEA:53428"/>
        <dbReference type="Rhea" id="RHEA-COMP:10131"/>
        <dbReference type="Rhea" id="RHEA-COMP:10132"/>
        <dbReference type="Rhea" id="RHEA-COMP:13555"/>
        <dbReference type="Rhea" id="RHEA-COMP:13556"/>
        <dbReference type="ChEBI" id="CHEBI:29950"/>
        <dbReference type="ChEBI" id="CHEBI:82612"/>
        <dbReference type="ChEBI" id="CHEBI:137386"/>
        <dbReference type="ChEBI" id="CHEBI:137387"/>
        <dbReference type="EC" id="2.1.1.63"/>
    </reaction>
</comment>
<evidence type="ECO:0000313" key="12">
    <source>
        <dbReference type="Proteomes" id="UP000237819"/>
    </source>
</evidence>
<feature type="domain" description="Methylguanine DNA methyltransferase ribonuclease-like" evidence="10">
    <location>
        <begin position="9"/>
        <end position="79"/>
    </location>
</feature>
<evidence type="ECO:0000256" key="2">
    <source>
        <dbReference type="ARBA" id="ARBA00008711"/>
    </source>
</evidence>
<reference evidence="11 12" key="1">
    <citation type="submission" date="2018-02" db="EMBL/GenBank/DDBJ databases">
        <title>Comparative genomes isolates from brazilian mangrove.</title>
        <authorList>
            <person name="Araujo J.E."/>
            <person name="Taketani R.G."/>
            <person name="Silva M.C.P."/>
            <person name="Loureco M.V."/>
            <person name="Andreote F.D."/>
        </authorList>
    </citation>
    <scope>NUCLEOTIDE SEQUENCE [LARGE SCALE GENOMIC DNA]</scope>
    <source>
        <strain evidence="11 12">Nap-Phe MGV</strain>
    </source>
</reference>
<evidence type="ECO:0000259" key="10">
    <source>
        <dbReference type="Pfam" id="PF02870"/>
    </source>
</evidence>
<sequence>MRLLLSRQASPIGEMLLVTDERLTLRALDFHDYEARMHKLLTRHYGAYQLVDATTPQTIAAALDDYFAGTLEAVDDLPTQTGGTDFQTATWKLLRAIPASETRTYGDLARQLNKPSASRAVGLANGANPIAIVVPCHRVIGASGALTGYGGGLSRKRWLLDHERKHAATVAV</sequence>
<dbReference type="NCBIfam" id="TIGR00589">
    <property type="entry name" value="ogt"/>
    <property type="match status" value="1"/>
</dbReference>
<comment type="catalytic activity">
    <reaction evidence="8">
        <text>a 6-O-methyl-2'-deoxyguanosine in DNA + L-cysteinyl-[protein] = S-methyl-L-cysteinyl-[protein] + a 2'-deoxyguanosine in DNA</text>
        <dbReference type="Rhea" id="RHEA:24000"/>
        <dbReference type="Rhea" id="RHEA-COMP:10131"/>
        <dbReference type="Rhea" id="RHEA-COMP:10132"/>
        <dbReference type="Rhea" id="RHEA-COMP:11367"/>
        <dbReference type="Rhea" id="RHEA-COMP:11368"/>
        <dbReference type="ChEBI" id="CHEBI:29950"/>
        <dbReference type="ChEBI" id="CHEBI:82612"/>
        <dbReference type="ChEBI" id="CHEBI:85445"/>
        <dbReference type="ChEBI" id="CHEBI:85448"/>
        <dbReference type="EC" id="2.1.1.63"/>
    </reaction>
</comment>
<dbReference type="PROSITE" id="PS00374">
    <property type="entry name" value="MGMT"/>
    <property type="match status" value="1"/>
</dbReference>
<dbReference type="GO" id="GO:0006281">
    <property type="term" value="P:DNA repair"/>
    <property type="evidence" value="ECO:0007669"/>
    <property type="project" value="UniProtKB-KW"/>
</dbReference>
<proteinExistence type="inferred from homology"/>
<dbReference type="InterPro" id="IPR008332">
    <property type="entry name" value="MethylG_MeTrfase_N"/>
</dbReference>
<dbReference type="FunFam" id="1.10.10.10:FF:000214">
    <property type="entry name" value="Methylated-DNA--protein-cysteine methyltransferase"/>
    <property type="match status" value="1"/>
</dbReference>
<dbReference type="Pfam" id="PF02870">
    <property type="entry name" value="Methyltransf_1N"/>
    <property type="match status" value="1"/>
</dbReference>
<organism evidence="11 12">
    <name type="scientific">Blastopirellula marina</name>
    <dbReference type="NCBI Taxonomy" id="124"/>
    <lineage>
        <taxon>Bacteria</taxon>
        <taxon>Pseudomonadati</taxon>
        <taxon>Planctomycetota</taxon>
        <taxon>Planctomycetia</taxon>
        <taxon>Pirellulales</taxon>
        <taxon>Pirellulaceae</taxon>
        <taxon>Blastopirellula</taxon>
    </lineage>
</organism>
<keyword evidence="5 11" id="KW-0808">Transferase</keyword>
<keyword evidence="7" id="KW-0234">DNA repair</keyword>
<evidence type="ECO:0000256" key="7">
    <source>
        <dbReference type="ARBA" id="ARBA00023204"/>
    </source>
</evidence>
<comment type="similarity">
    <text evidence="2">Belongs to the MGMT family.</text>
</comment>
<dbReference type="Gene3D" id="1.10.10.10">
    <property type="entry name" value="Winged helix-like DNA-binding domain superfamily/Winged helix DNA-binding domain"/>
    <property type="match status" value="1"/>
</dbReference>
<accession>A0A2S8GIK2</accession>
<dbReference type="OrthoDB" id="9783680at2"/>
<dbReference type="InterPro" id="IPR036631">
    <property type="entry name" value="MGMT_N_sf"/>
</dbReference>
<protein>
    <recommendedName>
        <fullName evidence="3">methylated-DNA--[protein]-cysteine S-methyltransferase</fullName>
        <ecNumber evidence="3">2.1.1.63</ecNumber>
    </recommendedName>
</protein>
<dbReference type="SUPFAM" id="SSF46767">
    <property type="entry name" value="Methylated DNA-protein cysteine methyltransferase, C-terminal domain"/>
    <property type="match status" value="1"/>
</dbReference>
<dbReference type="PANTHER" id="PTHR10815:SF5">
    <property type="entry name" value="METHYLATED-DNA--PROTEIN-CYSTEINE METHYLTRANSFERASE"/>
    <property type="match status" value="1"/>
</dbReference>
<dbReference type="AlphaFoldDB" id="A0A2S8GIK2"/>
<dbReference type="Proteomes" id="UP000237819">
    <property type="component" value="Unassembled WGS sequence"/>
</dbReference>
<dbReference type="EMBL" id="PUHZ01000020">
    <property type="protein sequence ID" value="PQO44266.1"/>
    <property type="molecule type" value="Genomic_DNA"/>
</dbReference>
<dbReference type="InterPro" id="IPR036388">
    <property type="entry name" value="WH-like_DNA-bd_sf"/>
</dbReference>
<dbReference type="Pfam" id="PF01035">
    <property type="entry name" value="DNA_binding_1"/>
    <property type="match status" value="1"/>
</dbReference>
<evidence type="ECO:0000256" key="8">
    <source>
        <dbReference type="ARBA" id="ARBA00049348"/>
    </source>
</evidence>
<dbReference type="GO" id="GO:0003908">
    <property type="term" value="F:methylated-DNA-[protein]-cysteine S-methyltransferase activity"/>
    <property type="evidence" value="ECO:0007669"/>
    <property type="project" value="UniProtKB-EC"/>
</dbReference>
<keyword evidence="6" id="KW-0227">DNA damage</keyword>
<evidence type="ECO:0000259" key="9">
    <source>
        <dbReference type="Pfam" id="PF01035"/>
    </source>
</evidence>